<dbReference type="RefSeq" id="XP_046041473.1">
    <property type="nucleotide sequence ID" value="XM_046189075.1"/>
</dbReference>
<feature type="compositionally biased region" description="Low complexity" evidence="1">
    <location>
        <begin position="190"/>
        <end position="215"/>
    </location>
</feature>
<evidence type="ECO:0000313" key="4">
    <source>
        <dbReference type="Proteomes" id="UP000720189"/>
    </source>
</evidence>
<protein>
    <submittedName>
        <fullName evidence="3">Uncharacterized protein</fullName>
    </submittedName>
</protein>
<dbReference type="CDD" id="cd12087">
    <property type="entry name" value="TM_EGFR-like"/>
    <property type="match status" value="1"/>
</dbReference>
<dbReference type="GeneID" id="70219029"/>
<feature type="compositionally biased region" description="Basic and acidic residues" evidence="1">
    <location>
        <begin position="359"/>
        <end position="370"/>
    </location>
</feature>
<dbReference type="EMBL" id="JAGMUX010000032">
    <property type="protein sequence ID" value="KAH7210702.1"/>
    <property type="molecule type" value="Genomic_DNA"/>
</dbReference>
<dbReference type="AlphaFoldDB" id="A0A9P9JT95"/>
<keyword evidence="4" id="KW-1185">Reference proteome</keyword>
<name>A0A9P9JT95_FUSRE</name>
<keyword evidence="2" id="KW-0472">Membrane</keyword>
<feature type="region of interest" description="Disordered" evidence="1">
    <location>
        <begin position="263"/>
        <end position="370"/>
    </location>
</feature>
<proteinExistence type="predicted"/>
<gene>
    <name evidence="3" type="ORF">BKA55DRAFT_529456</name>
</gene>
<dbReference type="OrthoDB" id="5347452at2759"/>
<feature type="region of interest" description="Disordered" evidence="1">
    <location>
        <begin position="189"/>
        <end position="229"/>
    </location>
</feature>
<reference evidence="3" key="1">
    <citation type="journal article" date="2021" name="Nat. Commun.">
        <title>Genetic determinants of endophytism in the Arabidopsis root mycobiome.</title>
        <authorList>
            <person name="Mesny F."/>
            <person name="Miyauchi S."/>
            <person name="Thiergart T."/>
            <person name="Pickel B."/>
            <person name="Atanasova L."/>
            <person name="Karlsson M."/>
            <person name="Huettel B."/>
            <person name="Barry K.W."/>
            <person name="Haridas S."/>
            <person name="Chen C."/>
            <person name="Bauer D."/>
            <person name="Andreopoulos W."/>
            <person name="Pangilinan J."/>
            <person name="LaButti K."/>
            <person name="Riley R."/>
            <person name="Lipzen A."/>
            <person name="Clum A."/>
            <person name="Drula E."/>
            <person name="Henrissat B."/>
            <person name="Kohler A."/>
            <person name="Grigoriev I.V."/>
            <person name="Martin F.M."/>
            <person name="Hacquard S."/>
        </authorList>
    </citation>
    <scope>NUCLEOTIDE SEQUENCE</scope>
    <source>
        <strain evidence="3">MPI-CAGE-AT-0023</strain>
    </source>
</reference>
<evidence type="ECO:0000256" key="2">
    <source>
        <dbReference type="SAM" id="Phobius"/>
    </source>
</evidence>
<feature type="compositionally biased region" description="Polar residues" evidence="1">
    <location>
        <begin position="315"/>
        <end position="356"/>
    </location>
</feature>
<feature type="compositionally biased region" description="Low complexity" evidence="1">
    <location>
        <begin position="264"/>
        <end position="279"/>
    </location>
</feature>
<organism evidence="3 4">
    <name type="scientific">Fusarium redolens</name>
    <dbReference type="NCBI Taxonomy" id="48865"/>
    <lineage>
        <taxon>Eukaryota</taxon>
        <taxon>Fungi</taxon>
        <taxon>Dikarya</taxon>
        <taxon>Ascomycota</taxon>
        <taxon>Pezizomycotina</taxon>
        <taxon>Sordariomycetes</taxon>
        <taxon>Hypocreomycetidae</taxon>
        <taxon>Hypocreales</taxon>
        <taxon>Nectriaceae</taxon>
        <taxon>Fusarium</taxon>
        <taxon>Fusarium redolens species complex</taxon>
    </lineage>
</organism>
<keyword evidence="2" id="KW-1133">Transmembrane helix</keyword>
<feature type="transmembrane region" description="Helical" evidence="2">
    <location>
        <begin position="231"/>
        <end position="256"/>
    </location>
</feature>
<evidence type="ECO:0000256" key="1">
    <source>
        <dbReference type="SAM" id="MobiDB-lite"/>
    </source>
</evidence>
<accession>A0A9P9JT95</accession>
<comment type="caution">
    <text evidence="3">The sequence shown here is derived from an EMBL/GenBank/DDBJ whole genome shotgun (WGS) entry which is preliminary data.</text>
</comment>
<keyword evidence="2" id="KW-0812">Transmembrane</keyword>
<evidence type="ECO:0000313" key="3">
    <source>
        <dbReference type="EMBL" id="KAH7210702.1"/>
    </source>
</evidence>
<sequence length="370" mass="39327">MKYHGLLLGVSAGANALAIAEATKRRDAGYMYQPDPTPIVGISDLRHLALGKRQETTSAETTYTLVVSPDSTCGFLSGSPGNAITCANGDKCSWELRYATAIFCGSQAYNRCYERDDALDTKLCDDVCQSNAYNLLCTNTASPYCGTYAYPSGVVGFRCATATVTRDQDVEFTYTSQKGRTFSTTLVSDETSSTIASSSESGSSTTEASSTTTEPEPSETESSGGGSSTPVGAIVGGSIGGFVALSLVVLGAFWLWRRNKNKNAAQPSPQQPPATAASSMPPPGPYGDTVPPMAQHYPKSDVTSPTQSEWRESMITAQTATTPVQNQAWGQYPQGSPYPQAQQPQELHPQGNQGLQDGQVHEMPSDNNFR</sequence>
<dbReference type="Proteomes" id="UP000720189">
    <property type="component" value="Unassembled WGS sequence"/>
</dbReference>